<evidence type="ECO:0000256" key="24">
    <source>
        <dbReference type="SAM" id="MobiDB-lite"/>
    </source>
</evidence>
<feature type="compositionally biased region" description="Basic and acidic residues" evidence="24">
    <location>
        <begin position="184"/>
        <end position="202"/>
    </location>
</feature>
<dbReference type="SUPFAM" id="SSF47323">
    <property type="entry name" value="Anticodon-binding domain of a subclass of class I aminoacyl-tRNA synthetases"/>
    <property type="match status" value="1"/>
</dbReference>
<evidence type="ECO:0000256" key="22">
    <source>
        <dbReference type="ARBA" id="ARBA00039362"/>
    </source>
</evidence>
<feature type="region of interest" description="Disordered" evidence="24">
    <location>
        <begin position="184"/>
        <end position="247"/>
    </location>
</feature>
<comment type="similarity">
    <text evidence="4">Belongs to the class-I aminoacyl-tRNA synthetase family.</text>
</comment>
<evidence type="ECO:0000259" key="26">
    <source>
        <dbReference type="SMART" id="SM00840"/>
    </source>
</evidence>
<keyword evidence="14" id="KW-0067">ATP-binding</keyword>
<dbReference type="InterPro" id="IPR009080">
    <property type="entry name" value="tRNAsynth_Ia_anticodon-bd"/>
</dbReference>
<evidence type="ECO:0000256" key="12">
    <source>
        <dbReference type="ARBA" id="ARBA00022741"/>
    </source>
</evidence>
<evidence type="ECO:0000256" key="10">
    <source>
        <dbReference type="ARBA" id="ARBA00022692"/>
    </source>
</evidence>
<dbReference type="NCBIfam" id="TIGR01411">
    <property type="entry name" value="tatAE"/>
    <property type="match status" value="1"/>
</dbReference>
<keyword evidence="18" id="KW-0811">Translocation</keyword>
<dbReference type="Pfam" id="PF09190">
    <property type="entry name" value="DALR_2"/>
    <property type="match status" value="1"/>
</dbReference>
<keyword evidence="9" id="KW-0436">Ligase</keyword>
<dbReference type="GO" id="GO:0046872">
    <property type="term" value="F:metal ion binding"/>
    <property type="evidence" value="ECO:0007669"/>
    <property type="project" value="UniProtKB-KW"/>
</dbReference>
<evidence type="ECO:0000256" key="16">
    <source>
        <dbReference type="ARBA" id="ARBA00022927"/>
    </source>
</evidence>
<keyword evidence="19 25" id="KW-0472">Membrane</keyword>
<evidence type="ECO:0000256" key="17">
    <source>
        <dbReference type="ARBA" id="ARBA00022989"/>
    </source>
</evidence>
<sequence>MEVKMSLGPWQLFLVLIIILVLFGAGRLPQVMGDLGKGIKNLKQELKDSEKLSSNEPDRIRYNIRYDDMSSQEKFQIQKDIHAAYENFKKLFDVNKPETILNLEVNVFNNKNDYQKYNELAGIDADNAYGATDGKAIVVYKFAGMDFVLGHELGHVFQNELLTNMKNSLDPELVGNLIGNQVEEENKKDIDSGQTKEYKTEEYGNPAHNDALELRKSDEDDKREVQKETAKLDDNTEESQSTQTSEPGVFSSIASIFRGFISWIWGTEEESESIELSQNSLYSDPLSDESHYSQIIVQKSEKLTKDKKLASDILKEVADTSNNDSDKVTLFDVKTALHERGFGILIIIFSLPLSVPIPVPPGYTTILSIPLILFSLQLLFGFDSPWMPSWLERKSFQRSTLALVVEKTSPALKKIEKFMKPRMSFIFYGPGEKILAFVMLYNTLTKKKELFTPIAKDHVKMYVCGPTVYDTAHIGNARSVVVYDVLFQLLKFCYGKVTYVRNITDIDDKIINAASEKNSNIESITTYYIKAFHDDMESINCKEPTHEPKATENVDYIIELIEHLLQSGHAYESDKHVYFNIESYHGYGALSGKKTDELVPGSRVEVNENKKHPGDFVLWKPASDIDYKLSSYWDSPWGEGRPGWHIECSAMSYAYLGKDFDIHGGGIDLQFPHHENEIAQSKSAFAGSMFAKYWIHNGFLTVNEEKMSKSLFNIVKVRDLLDNGIKGEVIRYALLKTHYRKPLDWTENVISDAQETLNKFYRLLRDLDTINESNAEISKDFIDALKNDLNIPEALAILHEMATKINKMSNESEKLKLTKSFIKSARFIGLLESSYQEWFTAGVSHQEIERLIDLRRAAKQNKDYNTADKIRDQLKQMGITISDNEDGTTTW</sequence>
<evidence type="ECO:0000256" key="5">
    <source>
        <dbReference type="ARBA" id="ARBA00012832"/>
    </source>
</evidence>
<dbReference type="NCBIfam" id="TIGR00435">
    <property type="entry name" value="cysS"/>
    <property type="match status" value="1"/>
</dbReference>
<keyword evidence="10 25" id="KW-0812">Transmembrane</keyword>
<dbReference type="GO" id="GO:0005829">
    <property type="term" value="C:cytosol"/>
    <property type="evidence" value="ECO:0007669"/>
    <property type="project" value="TreeGrafter"/>
</dbReference>
<feature type="domain" description="Cysteinyl-tRNA synthetase class Ia DALR" evidence="26">
    <location>
        <begin position="780"/>
        <end position="839"/>
    </location>
</feature>
<protein>
    <recommendedName>
        <fullName evidence="6">Cysteine--tRNA ligase</fullName>
        <ecNumber evidence="5">6.1.1.16</ecNumber>
    </recommendedName>
    <alternativeName>
        <fullName evidence="22">Cysteine--tRNA ligase, cytoplasmic</fullName>
    </alternativeName>
    <alternativeName>
        <fullName evidence="21">Cysteinyl-tRNA synthetase</fullName>
    </alternativeName>
</protein>
<evidence type="ECO:0000256" key="25">
    <source>
        <dbReference type="SAM" id="Phobius"/>
    </source>
</evidence>
<evidence type="ECO:0000256" key="20">
    <source>
        <dbReference type="ARBA" id="ARBA00023146"/>
    </source>
</evidence>
<dbReference type="Pfam" id="PF02416">
    <property type="entry name" value="TatA_B_E"/>
    <property type="match status" value="1"/>
</dbReference>
<dbReference type="InterPro" id="IPR003369">
    <property type="entry name" value="TatA/B/E"/>
</dbReference>
<reference evidence="27" key="1">
    <citation type="submission" date="2020-05" db="UniProtKB">
        <authorList>
            <consortium name="EnsemblMetazoa"/>
        </authorList>
    </citation>
    <scope>IDENTIFICATION</scope>
    <source>
        <strain evidence="27">TTRI</strain>
    </source>
</reference>
<evidence type="ECO:0000256" key="13">
    <source>
        <dbReference type="ARBA" id="ARBA00022833"/>
    </source>
</evidence>
<keyword evidence="8" id="KW-0963">Cytoplasm</keyword>
<keyword evidence="12" id="KW-0547">Nucleotide-binding</keyword>
<dbReference type="HAMAP" id="MF_00236">
    <property type="entry name" value="TatA_E"/>
    <property type="match status" value="1"/>
</dbReference>
<evidence type="ECO:0000256" key="18">
    <source>
        <dbReference type="ARBA" id="ARBA00023010"/>
    </source>
</evidence>
<dbReference type="EC" id="6.1.1.16" evidence="5"/>
<keyword evidence="15" id="KW-0648">Protein biosynthesis</keyword>
<evidence type="ECO:0000256" key="6">
    <source>
        <dbReference type="ARBA" id="ARBA00014738"/>
    </source>
</evidence>
<evidence type="ECO:0000256" key="8">
    <source>
        <dbReference type="ARBA" id="ARBA00022490"/>
    </source>
</evidence>
<dbReference type="Pfam" id="PF01406">
    <property type="entry name" value="tRNA-synt_1e"/>
    <property type="match status" value="1"/>
</dbReference>
<dbReference type="InterPro" id="IPR006312">
    <property type="entry name" value="TatA/E"/>
</dbReference>
<evidence type="ECO:0000256" key="11">
    <source>
        <dbReference type="ARBA" id="ARBA00022723"/>
    </source>
</evidence>
<evidence type="ECO:0000313" key="28">
    <source>
        <dbReference type="Proteomes" id="UP000078200"/>
    </source>
</evidence>
<dbReference type="GO" id="GO:0016020">
    <property type="term" value="C:membrane"/>
    <property type="evidence" value="ECO:0007669"/>
    <property type="project" value="UniProtKB-SubCell"/>
</dbReference>
<evidence type="ECO:0000256" key="14">
    <source>
        <dbReference type="ARBA" id="ARBA00022840"/>
    </source>
</evidence>
<evidence type="ECO:0000256" key="1">
    <source>
        <dbReference type="ARBA" id="ARBA00001947"/>
    </source>
</evidence>
<name>A0A1A9VK50_GLOAU</name>
<keyword evidence="16" id="KW-0653">Protein transport</keyword>
<dbReference type="FunFam" id="3.40.50.620:FF:000068">
    <property type="entry name" value="Cysteine--tRNA ligase"/>
    <property type="match status" value="1"/>
</dbReference>
<feature type="compositionally biased region" description="Basic and acidic residues" evidence="24">
    <location>
        <begin position="210"/>
        <end position="234"/>
    </location>
</feature>
<evidence type="ECO:0000256" key="21">
    <source>
        <dbReference type="ARBA" id="ARBA00031499"/>
    </source>
</evidence>
<keyword evidence="17 25" id="KW-1133">Transmembrane helix</keyword>
<dbReference type="CDD" id="cd00672">
    <property type="entry name" value="CysRS_core"/>
    <property type="match status" value="1"/>
</dbReference>
<keyword evidence="20" id="KW-0030">Aminoacyl-tRNA synthetase</keyword>
<evidence type="ECO:0000256" key="19">
    <source>
        <dbReference type="ARBA" id="ARBA00023136"/>
    </source>
</evidence>
<dbReference type="PANTHER" id="PTHR10890:SF3">
    <property type="entry name" value="CYSTEINE--TRNA LIGASE, CYTOPLASMIC"/>
    <property type="match status" value="1"/>
</dbReference>
<evidence type="ECO:0000256" key="4">
    <source>
        <dbReference type="ARBA" id="ARBA00005594"/>
    </source>
</evidence>
<evidence type="ECO:0000256" key="2">
    <source>
        <dbReference type="ARBA" id="ARBA00004167"/>
    </source>
</evidence>
<dbReference type="Gene3D" id="1.20.120.1910">
    <property type="entry name" value="Cysteine-tRNA ligase, C-terminal anti-codon recognition domain"/>
    <property type="match status" value="1"/>
</dbReference>
<dbReference type="Gene3D" id="1.20.5.3310">
    <property type="match status" value="1"/>
</dbReference>
<dbReference type="InterPro" id="IPR010331">
    <property type="entry name" value="ExoD"/>
</dbReference>
<dbReference type="GO" id="GO:0005524">
    <property type="term" value="F:ATP binding"/>
    <property type="evidence" value="ECO:0007669"/>
    <property type="project" value="UniProtKB-KW"/>
</dbReference>
<dbReference type="GO" id="GO:0043953">
    <property type="term" value="P:protein transport by the Tat complex"/>
    <property type="evidence" value="ECO:0007669"/>
    <property type="project" value="InterPro"/>
</dbReference>
<dbReference type="GO" id="GO:0004817">
    <property type="term" value="F:cysteine-tRNA ligase activity"/>
    <property type="evidence" value="ECO:0007669"/>
    <property type="project" value="UniProtKB-EC"/>
</dbReference>
<dbReference type="EnsemblMetazoa" id="GAUT039643-RA">
    <property type="protein sequence ID" value="GAUT039643-PA"/>
    <property type="gene ID" value="GAUT039643"/>
</dbReference>
<dbReference type="Gene3D" id="3.40.50.620">
    <property type="entry name" value="HUPs"/>
    <property type="match status" value="1"/>
</dbReference>
<keyword evidence="13" id="KW-0862">Zinc</keyword>
<dbReference type="HAMAP" id="MF_00041">
    <property type="entry name" value="Cys_tRNA_synth"/>
    <property type="match status" value="1"/>
</dbReference>
<dbReference type="InterPro" id="IPR015273">
    <property type="entry name" value="Cys-tRNA-synt_Ia_DALR"/>
</dbReference>
<dbReference type="AlphaFoldDB" id="A0A1A9VK50"/>
<keyword evidence="7" id="KW-0813">Transport</keyword>
<proteinExistence type="inferred from homology"/>
<feature type="transmembrane region" description="Helical" evidence="25">
    <location>
        <begin position="12"/>
        <end position="29"/>
    </location>
</feature>
<accession>A0A1A9VK50</accession>
<keyword evidence="11" id="KW-0479">Metal-binding</keyword>
<comment type="cofactor">
    <cofactor evidence="1">
        <name>Zn(2+)</name>
        <dbReference type="ChEBI" id="CHEBI:29105"/>
    </cofactor>
</comment>
<evidence type="ECO:0000256" key="15">
    <source>
        <dbReference type="ARBA" id="ARBA00022917"/>
    </source>
</evidence>
<dbReference type="Proteomes" id="UP000078200">
    <property type="component" value="Unassembled WGS sequence"/>
</dbReference>
<dbReference type="SMART" id="SM00840">
    <property type="entry name" value="DALR_2"/>
    <property type="match status" value="1"/>
</dbReference>
<dbReference type="InterPro" id="IPR032678">
    <property type="entry name" value="tRNA-synt_1_cat_dom"/>
</dbReference>
<dbReference type="PANTHER" id="PTHR10890">
    <property type="entry name" value="CYSTEINYL-TRNA SYNTHETASE"/>
    <property type="match status" value="1"/>
</dbReference>
<evidence type="ECO:0000256" key="23">
    <source>
        <dbReference type="ARBA" id="ARBA00047398"/>
    </source>
</evidence>
<evidence type="ECO:0000256" key="9">
    <source>
        <dbReference type="ARBA" id="ARBA00022598"/>
    </source>
</evidence>
<dbReference type="InterPro" id="IPR015803">
    <property type="entry name" value="Cys-tRNA-ligase"/>
</dbReference>
<keyword evidence="28" id="KW-1185">Reference proteome</keyword>
<comment type="catalytic activity">
    <reaction evidence="23">
        <text>tRNA(Cys) + L-cysteine + ATP = L-cysteinyl-tRNA(Cys) + AMP + diphosphate</text>
        <dbReference type="Rhea" id="RHEA:17773"/>
        <dbReference type="Rhea" id="RHEA-COMP:9661"/>
        <dbReference type="Rhea" id="RHEA-COMP:9679"/>
        <dbReference type="ChEBI" id="CHEBI:30616"/>
        <dbReference type="ChEBI" id="CHEBI:33019"/>
        <dbReference type="ChEBI" id="CHEBI:35235"/>
        <dbReference type="ChEBI" id="CHEBI:78442"/>
        <dbReference type="ChEBI" id="CHEBI:78517"/>
        <dbReference type="ChEBI" id="CHEBI:456215"/>
        <dbReference type="EC" id="6.1.1.16"/>
    </reaction>
</comment>
<evidence type="ECO:0000256" key="7">
    <source>
        <dbReference type="ARBA" id="ARBA00022448"/>
    </source>
</evidence>
<dbReference type="InterPro" id="IPR024909">
    <property type="entry name" value="Cys-tRNA/MSH_ligase"/>
</dbReference>
<dbReference type="PRINTS" id="PR00983">
    <property type="entry name" value="TRNASYNTHCYS"/>
</dbReference>
<comment type="subcellular location">
    <subcellularLocation>
        <location evidence="3">Cytoplasm</location>
    </subcellularLocation>
    <subcellularLocation>
        <location evidence="2">Membrane</location>
        <topology evidence="2">Single-pass membrane protein</topology>
    </subcellularLocation>
</comment>
<evidence type="ECO:0000256" key="3">
    <source>
        <dbReference type="ARBA" id="ARBA00004496"/>
    </source>
</evidence>
<dbReference type="SUPFAM" id="SSF52374">
    <property type="entry name" value="Nucleotidylyl transferase"/>
    <property type="match status" value="1"/>
</dbReference>
<dbReference type="VEuPathDB" id="VectorBase:GAUT039643"/>
<dbReference type="GO" id="GO:0006423">
    <property type="term" value="P:cysteinyl-tRNA aminoacylation"/>
    <property type="evidence" value="ECO:0007669"/>
    <property type="project" value="InterPro"/>
</dbReference>
<dbReference type="InterPro" id="IPR014729">
    <property type="entry name" value="Rossmann-like_a/b/a_fold"/>
</dbReference>
<evidence type="ECO:0000313" key="27">
    <source>
        <dbReference type="EnsemblMetazoa" id="GAUT039643-PA"/>
    </source>
</evidence>
<dbReference type="STRING" id="7395.A0A1A9VK50"/>
<organism evidence="27 28">
    <name type="scientific">Glossina austeni</name>
    <name type="common">Savannah tsetse fly</name>
    <dbReference type="NCBI Taxonomy" id="7395"/>
    <lineage>
        <taxon>Eukaryota</taxon>
        <taxon>Metazoa</taxon>
        <taxon>Ecdysozoa</taxon>
        <taxon>Arthropoda</taxon>
        <taxon>Hexapoda</taxon>
        <taxon>Insecta</taxon>
        <taxon>Pterygota</taxon>
        <taxon>Neoptera</taxon>
        <taxon>Endopterygota</taxon>
        <taxon>Diptera</taxon>
        <taxon>Brachycera</taxon>
        <taxon>Muscomorpha</taxon>
        <taxon>Hippoboscoidea</taxon>
        <taxon>Glossinidae</taxon>
        <taxon>Glossina</taxon>
    </lineage>
</organism>
<dbReference type="Pfam" id="PF06055">
    <property type="entry name" value="ExoD"/>
    <property type="match status" value="1"/>
</dbReference>